<evidence type="ECO:0000313" key="7">
    <source>
        <dbReference type="EMBL" id="KAJ4147290.1"/>
    </source>
</evidence>
<dbReference type="Proteomes" id="UP001144673">
    <property type="component" value="Chromosome 3"/>
</dbReference>
<evidence type="ECO:0000256" key="6">
    <source>
        <dbReference type="SAM" id="SignalP"/>
    </source>
</evidence>
<dbReference type="KEGG" id="amus:LMH87_001824"/>
<comment type="caution">
    <text evidence="7">The sequence shown here is derived from an EMBL/GenBank/DDBJ whole genome shotgun (WGS) entry which is preliminary data.</text>
</comment>
<dbReference type="Gene3D" id="3.40.50.1820">
    <property type="entry name" value="alpha/beta hydrolase"/>
    <property type="match status" value="2"/>
</dbReference>
<accession>A0A9W8Q752</accession>
<dbReference type="AlphaFoldDB" id="A0A9W8Q752"/>
<dbReference type="EMBL" id="JAJHUN010000010">
    <property type="protein sequence ID" value="KAJ4147290.1"/>
    <property type="molecule type" value="Genomic_DNA"/>
</dbReference>
<keyword evidence="8" id="KW-1185">Reference proteome</keyword>
<dbReference type="RefSeq" id="XP_056050231.1">
    <property type="nucleotide sequence ID" value="XM_056193166.1"/>
</dbReference>
<keyword evidence="4" id="KW-0378">Hydrolase</keyword>
<evidence type="ECO:0000256" key="2">
    <source>
        <dbReference type="ARBA" id="ARBA00022670"/>
    </source>
</evidence>
<evidence type="ECO:0000256" key="1">
    <source>
        <dbReference type="ARBA" id="ARBA00011079"/>
    </source>
</evidence>
<evidence type="ECO:0008006" key="9">
    <source>
        <dbReference type="Google" id="ProtNLM"/>
    </source>
</evidence>
<reference evidence="7" key="1">
    <citation type="journal article" date="2023" name="Access Microbiol">
        <title>De-novo genome assembly for Akanthomyces muscarius, a biocontrol agent of insect agricultural pests.</title>
        <authorList>
            <person name="Erdos Z."/>
            <person name="Studholme D.J."/>
            <person name="Raymond B."/>
            <person name="Sharma M."/>
        </authorList>
    </citation>
    <scope>NUCLEOTIDE SEQUENCE</scope>
    <source>
        <strain evidence="7">Ve6</strain>
    </source>
</reference>
<sequence>MRLSTLTAALGFAGVGEALRGPMPIKSVKAITKVLGAGEERKQSIVHAKMAYFDQLIDHNRPELGTFKQRYYYSTDYWQGPGSPISMEAPSENPLELEDVFLTNITMVGLIAQSLGGAAVILEHRFYGDSHPPQEGTQNTEYLQPLTLENSIDDLVYFARNAELPFDPEGASHPDKAPWTLCGCSYAGALSAWTEKIAPGTFWAYEAGSAVVEARSSLWQYFEVIEEAMPRNCSADWKRVMANIDHVLMHGSASDKDQLKQKMGVANYTDKTTAEFATQWLGSWQDQQYGMGYSEFFQMCDYIENQLPEKYEAAPGPDGLGLEKALEGYFRGLQELGEVVKYGAPVLEIEFPYPWNWQLCNEPLEWWPTERPDRPLHITTGYDTEQSLRQAVCIDAFPDVGKYKVGVQTGRNEHAVNRLTSGWRNHNATRLVWVNANLDPWLYATVSSPDRPGGPLQSTEDAPLYMLRGGSHCNDYPTQNAAANEDARIMFDGVATNMKKWATEFYRLHNVTRKF</sequence>
<dbReference type="SUPFAM" id="SSF53474">
    <property type="entry name" value="alpha/beta-Hydrolases"/>
    <property type="match status" value="1"/>
</dbReference>
<protein>
    <recommendedName>
        <fullName evidence="9">Serine peptidase</fullName>
    </recommendedName>
</protein>
<evidence type="ECO:0000256" key="5">
    <source>
        <dbReference type="ARBA" id="ARBA00023180"/>
    </source>
</evidence>
<dbReference type="GO" id="GO:0008239">
    <property type="term" value="F:dipeptidyl-peptidase activity"/>
    <property type="evidence" value="ECO:0007669"/>
    <property type="project" value="TreeGrafter"/>
</dbReference>
<keyword evidence="5" id="KW-0325">Glycoprotein</keyword>
<dbReference type="PANTHER" id="PTHR11010">
    <property type="entry name" value="PROTEASE S28 PRO-X CARBOXYPEPTIDASE-RELATED"/>
    <property type="match status" value="1"/>
</dbReference>
<evidence type="ECO:0000256" key="4">
    <source>
        <dbReference type="ARBA" id="ARBA00022801"/>
    </source>
</evidence>
<dbReference type="GO" id="GO:0006508">
    <property type="term" value="P:proteolysis"/>
    <property type="evidence" value="ECO:0007669"/>
    <property type="project" value="UniProtKB-KW"/>
</dbReference>
<comment type="similarity">
    <text evidence="1">Belongs to the peptidase S28 family.</text>
</comment>
<evidence type="ECO:0000256" key="3">
    <source>
        <dbReference type="ARBA" id="ARBA00022729"/>
    </source>
</evidence>
<dbReference type="PANTHER" id="PTHR11010:SF23">
    <property type="entry name" value="SERINE PEPTIDASE"/>
    <property type="match status" value="1"/>
</dbReference>
<keyword evidence="3 6" id="KW-0732">Signal</keyword>
<dbReference type="InterPro" id="IPR008758">
    <property type="entry name" value="Peptidase_S28"/>
</dbReference>
<name>A0A9W8Q752_AKAMU</name>
<organism evidence="7 8">
    <name type="scientific">Akanthomyces muscarius</name>
    <name type="common">Entomopathogenic fungus</name>
    <name type="synonym">Lecanicillium muscarium</name>
    <dbReference type="NCBI Taxonomy" id="2231603"/>
    <lineage>
        <taxon>Eukaryota</taxon>
        <taxon>Fungi</taxon>
        <taxon>Dikarya</taxon>
        <taxon>Ascomycota</taxon>
        <taxon>Pezizomycotina</taxon>
        <taxon>Sordariomycetes</taxon>
        <taxon>Hypocreomycetidae</taxon>
        <taxon>Hypocreales</taxon>
        <taxon>Cordycipitaceae</taxon>
        <taxon>Akanthomyces</taxon>
    </lineage>
</organism>
<evidence type="ECO:0000313" key="8">
    <source>
        <dbReference type="Proteomes" id="UP001144673"/>
    </source>
</evidence>
<dbReference type="Pfam" id="PF05577">
    <property type="entry name" value="Peptidase_S28"/>
    <property type="match status" value="1"/>
</dbReference>
<proteinExistence type="inferred from homology"/>
<feature type="signal peptide" evidence="6">
    <location>
        <begin position="1"/>
        <end position="18"/>
    </location>
</feature>
<dbReference type="InterPro" id="IPR029058">
    <property type="entry name" value="AB_hydrolase_fold"/>
</dbReference>
<feature type="chain" id="PRO_5040718795" description="Serine peptidase" evidence="6">
    <location>
        <begin position="19"/>
        <end position="515"/>
    </location>
</feature>
<gene>
    <name evidence="7" type="ORF">LMH87_001824</name>
</gene>
<dbReference type="GO" id="GO:0070008">
    <property type="term" value="F:serine-type exopeptidase activity"/>
    <property type="evidence" value="ECO:0007669"/>
    <property type="project" value="InterPro"/>
</dbReference>
<dbReference type="GeneID" id="80888983"/>
<keyword evidence="2" id="KW-0645">Protease</keyword>